<evidence type="ECO:0000313" key="8">
    <source>
        <dbReference type="EMBL" id="KAG5498546.1"/>
    </source>
</evidence>
<feature type="transmembrane region" description="Helical" evidence="7">
    <location>
        <begin position="577"/>
        <end position="598"/>
    </location>
</feature>
<dbReference type="PANTHER" id="PTHR10766:SF178">
    <property type="entry name" value="TRANSMEMBRANE 9 SUPERFAMILY MEMBER"/>
    <property type="match status" value="1"/>
</dbReference>
<comment type="subcellular location">
    <subcellularLocation>
        <location evidence="1">Membrane</location>
        <topology evidence="1">Multi-pass membrane protein</topology>
    </subcellularLocation>
</comment>
<protein>
    <recommendedName>
        <fullName evidence="7">Transmembrane 9 superfamily member</fullName>
    </recommendedName>
</protein>
<feature type="transmembrane region" description="Helical" evidence="7">
    <location>
        <begin position="288"/>
        <end position="310"/>
    </location>
</feature>
<dbReference type="GeneID" id="94288933"/>
<reference evidence="8 9" key="1">
    <citation type="submission" date="2021-02" db="EMBL/GenBank/DDBJ databases">
        <title>Porcisia hertigi Genome sequencing and assembly.</title>
        <authorList>
            <person name="Almutairi H."/>
            <person name="Gatherer D."/>
        </authorList>
    </citation>
    <scope>NUCLEOTIDE SEQUENCE [LARGE SCALE GENOMIC DNA]</scope>
    <source>
        <strain evidence="8 9">C119</strain>
    </source>
</reference>
<feature type="transmembrane region" description="Helical" evidence="7">
    <location>
        <begin position="415"/>
        <end position="437"/>
    </location>
</feature>
<dbReference type="RefSeq" id="XP_067755300.1">
    <property type="nucleotide sequence ID" value="XM_067898856.1"/>
</dbReference>
<gene>
    <name evidence="8" type="ORF">JKF63_02832</name>
</gene>
<keyword evidence="4" id="KW-0732">Signal</keyword>
<feature type="transmembrane region" description="Helical" evidence="7">
    <location>
        <begin position="383"/>
        <end position="403"/>
    </location>
</feature>
<keyword evidence="3 7" id="KW-0812">Transmembrane</keyword>
<dbReference type="Pfam" id="PF02990">
    <property type="entry name" value="EMP70"/>
    <property type="match status" value="1"/>
</dbReference>
<dbReference type="PANTHER" id="PTHR10766">
    <property type="entry name" value="TRANSMEMBRANE 9 SUPERFAMILY PROTEIN"/>
    <property type="match status" value="1"/>
</dbReference>
<evidence type="ECO:0000256" key="5">
    <source>
        <dbReference type="ARBA" id="ARBA00022989"/>
    </source>
</evidence>
<dbReference type="GO" id="GO:0072657">
    <property type="term" value="P:protein localization to membrane"/>
    <property type="evidence" value="ECO:0007669"/>
    <property type="project" value="TreeGrafter"/>
</dbReference>
<keyword evidence="9" id="KW-1185">Reference proteome</keyword>
<evidence type="ECO:0000256" key="6">
    <source>
        <dbReference type="ARBA" id="ARBA00023136"/>
    </source>
</evidence>
<proteinExistence type="inferred from homology"/>
<evidence type="ECO:0000256" key="4">
    <source>
        <dbReference type="ARBA" id="ARBA00022729"/>
    </source>
</evidence>
<dbReference type="GO" id="GO:0016020">
    <property type="term" value="C:membrane"/>
    <property type="evidence" value="ECO:0007669"/>
    <property type="project" value="UniProtKB-SubCell"/>
</dbReference>
<evidence type="ECO:0000256" key="2">
    <source>
        <dbReference type="ARBA" id="ARBA00005227"/>
    </source>
</evidence>
<dbReference type="EMBL" id="JAFJZO010000030">
    <property type="protein sequence ID" value="KAG5498546.1"/>
    <property type="molecule type" value="Genomic_DNA"/>
</dbReference>
<evidence type="ECO:0000256" key="1">
    <source>
        <dbReference type="ARBA" id="ARBA00004141"/>
    </source>
</evidence>
<feature type="transmembrane region" description="Helical" evidence="7">
    <location>
        <begin position="500"/>
        <end position="521"/>
    </location>
</feature>
<evidence type="ECO:0000256" key="3">
    <source>
        <dbReference type="ARBA" id="ARBA00022692"/>
    </source>
</evidence>
<name>A0A836L4J6_9TRYP</name>
<sequence length="647" mass="72969">MKRKALGRRPVPPFSSTAATMSRVALCLVAIVLCWAPLHAYGIGFPFMHNLGLTYSKGDMVHVLANSVTSHAKIVPLHWRDVIPCTPHASEGTLPPSHLSIGQMLMGETVVDTGIRLKVLEDQQCVLICSASLNGVVRGRYERRILDRYRARLMLDGLPALEASPEDSTSRRIRIGVPLGNFSATESQANITVYNHFHFIVLYYPVTSDESTAVQIVQFGVRPRSVTHIGELGRNGACTLPEVTASQTTQMENIRFSYSVEWIKSDISWKTRWDAYIDGDPREAKVHWYFILSVFLLVLLHSMLLWYVLIRFVRRDILSYNEEDLLGDWEDSGWRLVHGDIFRPPRGAVVLSMLVGSGMQILCMVVASLVFAVAGMISYGSRGMLATLLVMLFVFFSCINGLVTATLIKFFRRRSWHAIAMTSIALPGFLFVTYLALNLIHYGARASSALRFSFLLYLLRLWLCVSVPLCVGGAVAGFKTNISIPVKVNAIPRTIPPQPWYMKSVLSYLAFGVVPLAASYVELQSIFTSVWLGAMYHMFSFLIVAFVLVVIIVAQMSVFSTYFQLLFLNYRWWWRSFWVSASYGVWLMLYCIFYYMFFSVVEGFLGMMLFFVYMGLVCVAVSLMFGAVGFFASFIFVRIVFSNVKLD</sequence>
<dbReference type="KEGG" id="phet:94288933"/>
<feature type="transmembrane region" description="Helical" evidence="7">
    <location>
        <begin position="457"/>
        <end position="479"/>
    </location>
</feature>
<accession>A0A836L4J6</accession>
<feature type="transmembrane region" description="Helical" evidence="7">
    <location>
        <begin position="348"/>
        <end position="377"/>
    </location>
</feature>
<dbReference type="InterPro" id="IPR004240">
    <property type="entry name" value="EMP70"/>
</dbReference>
<dbReference type="AlphaFoldDB" id="A0A836L4J6"/>
<evidence type="ECO:0000256" key="7">
    <source>
        <dbReference type="RuleBase" id="RU363079"/>
    </source>
</evidence>
<evidence type="ECO:0000313" key="9">
    <source>
        <dbReference type="Proteomes" id="UP000674318"/>
    </source>
</evidence>
<dbReference type="Proteomes" id="UP000674318">
    <property type="component" value="Unassembled WGS sequence"/>
</dbReference>
<dbReference type="OrthoDB" id="1666796at2759"/>
<keyword evidence="5 7" id="KW-1133">Transmembrane helix</keyword>
<keyword evidence="6 7" id="KW-0472">Membrane</keyword>
<feature type="transmembrane region" description="Helical" evidence="7">
    <location>
        <begin position="610"/>
        <end position="641"/>
    </location>
</feature>
<feature type="transmembrane region" description="Helical" evidence="7">
    <location>
        <begin position="541"/>
        <end position="565"/>
    </location>
</feature>
<comment type="similarity">
    <text evidence="2 7">Belongs to the nonaspanin (TM9SF) (TC 9.A.2) family.</text>
</comment>
<comment type="caution">
    <text evidence="8">The sequence shown here is derived from an EMBL/GenBank/DDBJ whole genome shotgun (WGS) entry which is preliminary data.</text>
</comment>
<organism evidence="8 9">
    <name type="scientific">Porcisia hertigi</name>
    <dbReference type="NCBI Taxonomy" id="2761500"/>
    <lineage>
        <taxon>Eukaryota</taxon>
        <taxon>Discoba</taxon>
        <taxon>Euglenozoa</taxon>
        <taxon>Kinetoplastea</taxon>
        <taxon>Metakinetoplastina</taxon>
        <taxon>Trypanosomatida</taxon>
        <taxon>Trypanosomatidae</taxon>
        <taxon>Leishmaniinae</taxon>
        <taxon>Porcisia</taxon>
    </lineage>
</organism>